<protein>
    <submittedName>
        <fullName evidence="11">Acyl transferase</fullName>
    </submittedName>
</protein>
<evidence type="ECO:0000256" key="6">
    <source>
        <dbReference type="ARBA" id="ARBA00023268"/>
    </source>
</evidence>
<dbReference type="InterPro" id="IPR014043">
    <property type="entry name" value="Acyl_transferase_dom"/>
</dbReference>
<dbReference type="RefSeq" id="WP_014985299.1">
    <property type="nucleotide sequence ID" value="NC_018681.1"/>
</dbReference>
<accession>K0EZB3</accession>
<dbReference type="CDD" id="cd00833">
    <property type="entry name" value="PKS"/>
    <property type="match status" value="1"/>
</dbReference>
<evidence type="ECO:0000256" key="3">
    <source>
        <dbReference type="ARBA" id="ARBA00022553"/>
    </source>
</evidence>
<dbReference type="FunFam" id="3.40.47.10:FF:000019">
    <property type="entry name" value="Polyketide synthase type I"/>
    <property type="match status" value="1"/>
</dbReference>
<dbReference type="GO" id="GO:0031177">
    <property type="term" value="F:phosphopantetheine binding"/>
    <property type="evidence" value="ECO:0007669"/>
    <property type="project" value="InterPro"/>
</dbReference>
<keyword evidence="5" id="KW-0045">Antibiotic biosynthesis</keyword>
<dbReference type="InterPro" id="IPR016035">
    <property type="entry name" value="Acyl_Trfase/lysoPLipase"/>
</dbReference>
<dbReference type="SMART" id="SM00827">
    <property type="entry name" value="PKS_AT"/>
    <property type="match status" value="1"/>
</dbReference>
<dbReference type="GO" id="GO:0006633">
    <property type="term" value="P:fatty acid biosynthetic process"/>
    <property type="evidence" value="ECO:0007669"/>
    <property type="project" value="InterPro"/>
</dbReference>
<feature type="coiled-coil region" evidence="8">
    <location>
        <begin position="4"/>
        <end position="31"/>
    </location>
</feature>
<dbReference type="SUPFAM" id="SSF52151">
    <property type="entry name" value="FabD/lysophospholipase-like"/>
    <property type="match status" value="1"/>
</dbReference>
<dbReference type="Proteomes" id="UP000006304">
    <property type="component" value="Chromosome"/>
</dbReference>
<keyword evidence="8" id="KW-0175">Coiled coil</keyword>
<dbReference type="eggNOG" id="COG3321">
    <property type="taxonomic scope" value="Bacteria"/>
</dbReference>
<dbReference type="InterPro" id="IPR015083">
    <property type="entry name" value="NorB/c/GfsB-D-like_docking"/>
</dbReference>
<reference evidence="11 12" key="1">
    <citation type="journal article" date="2012" name="J. Bacteriol.">
        <title>Complete genome sequence of Nocardia brasiliensis HUJEG-1.</title>
        <authorList>
            <person name="Vera-Cabrera L."/>
            <person name="Ortiz-Lopez R."/>
            <person name="Elizondo-Gonzalez R."/>
            <person name="Perez-Maya A.A."/>
            <person name="Ocampo-Candiani J."/>
        </authorList>
    </citation>
    <scope>NUCLEOTIDE SEQUENCE [LARGE SCALE GENOMIC DNA]</scope>
    <source>
        <strain evidence="12">ATCC 700358</strain>
    </source>
</reference>
<keyword evidence="2" id="KW-0596">Phosphopantetheine</keyword>
<dbReference type="Pfam" id="PF00109">
    <property type="entry name" value="ketoacyl-synt"/>
    <property type="match status" value="1"/>
</dbReference>
<keyword evidence="6" id="KW-0511">Multifunctional enzyme</keyword>
<dbReference type="InterPro" id="IPR016036">
    <property type="entry name" value="Malonyl_transacylase_ACP-bd"/>
</dbReference>
<evidence type="ECO:0000256" key="1">
    <source>
        <dbReference type="ARBA" id="ARBA00001957"/>
    </source>
</evidence>
<dbReference type="SUPFAM" id="SSF47336">
    <property type="entry name" value="ACP-like"/>
    <property type="match status" value="1"/>
</dbReference>
<evidence type="ECO:0000256" key="4">
    <source>
        <dbReference type="ARBA" id="ARBA00022679"/>
    </source>
</evidence>
<comment type="cofactor">
    <cofactor evidence="1">
        <name>pantetheine 4'-phosphate</name>
        <dbReference type="ChEBI" id="CHEBI:47942"/>
    </cofactor>
</comment>
<dbReference type="GO" id="GO:0033068">
    <property type="term" value="P:macrolide biosynthetic process"/>
    <property type="evidence" value="ECO:0007669"/>
    <property type="project" value="UniProtKB-ARBA"/>
</dbReference>
<dbReference type="SUPFAM" id="SSF55048">
    <property type="entry name" value="Probable ACP-binding domain of malonyl-CoA ACP transacylase"/>
    <property type="match status" value="1"/>
</dbReference>
<sequence length="1045" mass="110543">MADEAELRRYLKKAARELHETQRQLRELRARIGEPIAIAGMACRFPAGVRTPEQLWDSVIGAEDLVSEFPADRGWDLDALFDADPDNFATSTVRHGAFLDRAGEFDAGFFGVSPREALAMDPQQRLVLEVAWEAVERARIDPVSLRGSDTGVFVGMTGQGYGFGSPAAMDGAEAYFMNGNVAAMASGRVAYFLGLHGPAVTVDTACSSSLVALHQAIQSLRAGQISLALVGGVTVMATPFAFATFSRQRALAADGRCKAFAAGADGTGWGEGIGMVVVERLSDAERHGHPVLAVIRGSAVNSDGASNGLTAPSGVAQQKVIQAALADAQVRPDQVDLVEGHGTGTVLGDPIEIEALHATYGRQRDPGRPLWLGSVKSNVAHTQSAAGMAGLIKTVAALRHGVVPPTLHVDAPSPHADWSAGTIRLATQARPWPTGAGPRRAGLSSFGISGTNAHVVLEEYVAADPSPELPTESAAPAAALAWVLSGKSAAALDAQATRLHAALLADPDSDPVAVGYSLATTRTVFDHRAVLVGRDRAELLGQLAALADGAASSSVIRTHHRGGKTAMMFPGQGSQRVGMGRRLYDEFPVYAAAFEELCRSFAPVLDRPLEQIVFGSAGQHLLDRTEYAQPALFAVEVALFRLLESWGVRPDFVIGHSIGELAAAHVSGVFTLPDAATIVAARGRLMQQLPPGVMVSLRARYDEVVESLAGFDGDVAVAACNGPNATVISGGEAAVLTLAREWRERGRRVQRLRTDRAFHSPHVDAMLADFGRVVANARRGSASIPVLSTVTGAPASTAELGSVDYWLRQARDPVRFHAGLNHLLTAGVTTLIEVGPGTVLSDMSYESIGEARCTAVPMLRSADGASDGFLRAVAGAWVRGTFVDWGAVFAGRASRTVDLPTYAFQRRHYWLRSALVPETTTATVAFGVDPVPEAPSATQLAPVRAQLSALPPAQWSRHLCTVVEAQLREILVGLYDTEMDIDATVLDLGLTSLSVLEFRSRINEAAGTTLSVEDLFRHPTPRGIAELLAAAIELPQRQPTTAIAV</sequence>
<evidence type="ECO:0000256" key="2">
    <source>
        <dbReference type="ARBA" id="ARBA00022450"/>
    </source>
</evidence>
<dbReference type="InterPro" id="IPR018201">
    <property type="entry name" value="Ketoacyl_synth_AS"/>
</dbReference>
<dbReference type="Gene3D" id="3.40.47.10">
    <property type="match status" value="1"/>
</dbReference>
<dbReference type="STRING" id="1133849.O3I_022445"/>
<dbReference type="InterPro" id="IPR020806">
    <property type="entry name" value="PKS_PP-bd"/>
</dbReference>
<evidence type="ECO:0000256" key="5">
    <source>
        <dbReference type="ARBA" id="ARBA00023194"/>
    </source>
</evidence>
<dbReference type="PROSITE" id="PS50075">
    <property type="entry name" value="CARRIER"/>
    <property type="match status" value="1"/>
</dbReference>
<proteinExistence type="predicted"/>
<dbReference type="KEGG" id="nbr:O3I_022445"/>
<dbReference type="Gene3D" id="3.30.70.3290">
    <property type="match status" value="1"/>
</dbReference>
<name>K0EZB3_NOCB7</name>
<dbReference type="PANTHER" id="PTHR43775:SF51">
    <property type="entry name" value="INACTIVE PHENOLPHTHIOCEROL SYNTHESIS POLYKETIDE SYNTHASE TYPE I PKS1-RELATED"/>
    <property type="match status" value="1"/>
</dbReference>
<dbReference type="InterPro" id="IPR009081">
    <property type="entry name" value="PP-bd_ACP"/>
</dbReference>
<dbReference type="SMART" id="SM00823">
    <property type="entry name" value="PKS_PP"/>
    <property type="match status" value="1"/>
</dbReference>
<feature type="domain" description="Ketosynthase family 3 (KS3)" evidence="10">
    <location>
        <begin position="33"/>
        <end position="459"/>
    </location>
</feature>
<dbReference type="PROSITE" id="PS00606">
    <property type="entry name" value="KS3_1"/>
    <property type="match status" value="1"/>
</dbReference>
<evidence type="ECO:0000313" key="11">
    <source>
        <dbReference type="EMBL" id="AFU02444.1"/>
    </source>
</evidence>
<dbReference type="Pfam" id="PF00698">
    <property type="entry name" value="Acyl_transf_1"/>
    <property type="match status" value="1"/>
</dbReference>
<dbReference type="InterPro" id="IPR020841">
    <property type="entry name" value="PKS_Beta-ketoAc_synthase_dom"/>
</dbReference>
<dbReference type="PANTHER" id="PTHR43775">
    <property type="entry name" value="FATTY ACID SYNTHASE"/>
    <property type="match status" value="1"/>
</dbReference>
<dbReference type="HOGENOM" id="CLU_000022_16_6_11"/>
<dbReference type="GO" id="GO:0004315">
    <property type="term" value="F:3-oxoacyl-[acyl-carrier-protein] synthase activity"/>
    <property type="evidence" value="ECO:0007669"/>
    <property type="project" value="InterPro"/>
</dbReference>
<dbReference type="Pfam" id="PF00550">
    <property type="entry name" value="PP-binding"/>
    <property type="match status" value="1"/>
</dbReference>
<keyword evidence="12" id="KW-1185">Reference proteome</keyword>
<gene>
    <name evidence="11" type="ORF">O3I_022445</name>
</gene>
<dbReference type="EMBL" id="CP003876">
    <property type="protein sequence ID" value="AFU02444.1"/>
    <property type="molecule type" value="Genomic_DNA"/>
</dbReference>
<dbReference type="Pfam" id="PF16197">
    <property type="entry name" value="KAsynt_C_assoc"/>
    <property type="match status" value="1"/>
</dbReference>
<organism evidence="11 12">
    <name type="scientific">Nocardia brasiliensis (strain ATCC 700358 / HUJEG-1)</name>
    <dbReference type="NCBI Taxonomy" id="1133849"/>
    <lineage>
        <taxon>Bacteria</taxon>
        <taxon>Bacillati</taxon>
        <taxon>Actinomycetota</taxon>
        <taxon>Actinomycetes</taxon>
        <taxon>Mycobacteriales</taxon>
        <taxon>Nocardiaceae</taxon>
        <taxon>Nocardia</taxon>
    </lineage>
</organism>
<feature type="domain" description="Carrier" evidence="9">
    <location>
        <begin position="953"/>
        <end position="1032"/>
    </location>
</feature>
<dbReference type="PROSITE" id="PS52004">
    <property type="entry name" value="KS3_2"/>
    <property type="match status" value="1"/>
</dbReference>
<evidence type="ECO:0000259" key="9">
    <source>
        <dbReference type="PROSITE" id="PS50075"/>
    </source>
</evidence>
<evidence type="ECO:0000313" key="12">
    <source>
        <dbReference type="Proteomes" id="UP000006304"/>
    </source>
</evidence>
<dbReference type="Gene3D" id="3.40.366.10">
    <property type="entry name" value="Malonyl-Coenzyme A Acyl Carrier Protein, domain 2"/>
    <property type="match status" value="1"/>
</dbReference>
<evidence type="ECO:0000256" key="8">
    <source>
        <dbReference type="SAM" id="Coils"/>
    </source>
</evidence>
<keyword evidence="7" id="KW-0012">Acyltransferase</keyword>
<dbReference type="InterPro" id="IPR014030">
    <property type="entry name" value="Ketoacyl_synth_N"/>
</dbReference>
<evidence type="ECO:0000256" key="7">
    <source>
        <dbReference type="ARBA" id="ARBA00023315"/>
    </source>
</evidence>
<dbReference type="Gene3D" id="1.10.1200.10">
    <property type="entry name" value="ACP-like"/>
    <property type="match status" value="1"/>
</dbReference>
<dbReference type="InterPro" id="IPR001227">
    <property type="entry name" value="Ac_transferase_dom_sf"/>
</dbReference>
<dbReference type="InterPro" id="IPR050091">
    <property type="entry name" value="PKS_NRPS_Biosynth_Enz"/>
</dbReference>
<dbReference type="AlphaFoldDB" id="K0EZB3"/>
<dbReference type="InterPro" id="IPR036736">
    <property type="entry name" value="ACP-like_sf"/>
</dbReference>
<dbReference type="InterPro" id="IPR032821">
    <property type="entry name" value="PKS_assoc"/>
</dbReference>
<dbReference type="SUPFAM" id="SSF53901">
    <property type="entry name" value="Thiolase-like"/>
    <property type="match status" value="1"/>
</dbReference>
<evidence type="ECO:0000259" key="10">
    <source>
        <dbReference type="PROSITE" id="PS52004"/>
    </source>
</evidence>
<keyword evidence="3" id="KW-0597">Phosphoprotein</keyword>
<dbReference type="SMART" id="SM00825">
    <property type="entry name" value="PKS_KS"/>
    <property type="match status" value="1"/>
</dbReference>
<dbReference type="Pfam" id="PF08990">
    <property type="entry name" value="Docking"/>
    <property type="match status" value="1"/>
</dbReference>
<dbReference type="Pfam" id="PF02801">
    <property type="entry name" value="Ketoacyl-synt_C"/>
    <property type="match status" value="1"/>
</dbReference>
<dbReference type="GO" id="GO:0004312">
    <property type="term" value="F:fatty acid synthase activity"/>
    <property type="evidence" value="ECO:0007669"/>
    <property type="project" value="TreeGrafter"/>
</dbReference>
<dbReference type="InterPro" id="IPR014031">
    <property type="entry name" value="Ketoacyl_synth_C"/>
</dbReference>
<dbReference type="InterPro" id="IPR016039">
    <property type="entry name" value="Thiolase-like"/>
</dbReference>
<keyword evidence="4 11" id="KW-0808">Transferase</keyword>